<protein>
    <submittedName>
        <fullName evidence="2">Uncharacterized protein</fullName>
    </submittedName>
</protein>
<dbReference type="EMBL" id="CAJGYM010000074">
    <property type="protein sequence ID" value="CAD6196528.1"/>
    <property type="molecule type" value="Genomic_DNA"/>
</dbReference>
<dbReference type="Proteomes" id="UP000835052">
    <property type="component" value="Unassembled WGS sequence"/>
</dbReference>
<sequence>MDTPKRPGCTHQKKWIENSQTFLQILMVAEEAADSIAISSTMKKTRRRRKMKLINAVTSSCLPSSKPPINLEELWCPTHQVGTLCPDGTLLSFYKCCGHLNKDCCFSSSALGSDSDHRASLGPGPAAGVVPPPKADLPESPRTSTGPLFHAPANKHGYP</sequence>
<organism evidence="2 3">
    <name type="scientific">Caenorhabditis auriculariae</name>
    <dbReference type="NCBI Taxonomy" id="2777116"/>
    <lineage>
        <taxon>Eukaryota</taxon>
        <taxon>Metazoa</taxon>
        <taxon>Ecdysozoa</taxon>
        <taxon>Nematoda</taxon>
        <taxon>Chromadorea</taxon>
        <taxon>Rhabditida</taxon>
        <taxon>Rhabditina</taxon>
        <taxon>Rhabditomorpha</taxon>
        <taxon>Rhabditoidea</taxon>
        <taxon>Rhabditidae</taxon>
        <taxon>Peloderinae</taxon>
        <taxon>Caenorhabditis</taxon>
    </lineage>
</organism>
<dbReference type="Pfam" id="PF10853">
    <property type="entry name" value="DUF2650"/>
    <property type="match status" value="1"/>
</dbReference>
<proteinExistence type="predicted"/>
<comment type="caution">
    <text evidence="2">The sequence shown here is derived from an EMBL/GenBank/DDBJ whole genome shotgun (WGS) entry which is preliminary data.</text>
</comment>
<feature type="region of interest" description="Disordered" evidence="1">
    <location>
        <begin position="116"/>
        <end position="159"/>
    </location>
</feature>
<dbReference type="AlphaFoldDB" id="A0A8S1HJ15"/>
<accession>A0A8S1HJ15</accession>
<evidence type="ECO:0000256" key="1">
    <source>
        <dbReference type="SAM" id="MobiDB-lite"/>
    </source>
</evidence>
<gene>
    <name evidence="2" type="ORF">CAUJ_LOCUS12442</name>
</gene>
<keyword evidence="3" id="KW-1185">Reference proteome</keyword>
<reference evidence="2" key="1">
    <citation type="submission" date="2020-10" db="EMBL/GenBank/DDBJ databases">
        <authorList>
            <person name="Kikuchi T."/>
        </authorList>
    </citation>
    <scope>NUCLEOTIDE SEQUENCE</scope>
    <source>
        <strain evidence="2">NKZ352</strain>
    </source>
</reference>
<dbReference type="InterPro" id="IPR022559">
    <property type="entry name" value="SUP-1-like"/>
</dbReference>
<evidence type="ECO:0000313" key="2">
    <source>
        <dbReference type="EMBL" id="CAD6196528.1"/>
    </source>
</evidence>
<dbReference type="OrthoDB" id="5844979at2759"/>
<name>A0A8S1HJ15_9PELO</name>
<evidence type="ECO:0000313" key="3">
    <source>
        <dbReference type="Proteomes" id="UP000835052"/>
    </source>
</evidence>